<evidence type="ECO:0000256" key="2">
    <source>
        <dbReference type="RuleBase" id="RU363034"/>
    </source>
</evidence>
<dbReference type="GO" id="GO:0008236">
    <property type="term" value="F:serine-type peptidase activity"/>
    <property type="evidence" value="ECO:0007669"/>
    <property type="project" value="UniProtKB-KW"/>
</dbReference>
<keyword evidence="2" id="KW-0645">Protease</keyword>
<dbReference type="InterPro" id="IPR001314">
    <property type="entry name" value="Peptidase_S1A"/>
</dbReference>
<dbReference type="EMBL" id="JBGFUD010001791">
    <property type="protein sequence ID" value="MFH4976762.1"/>
    <property type="molecule type" value="Genomic_DNA"/>
</dbReference>
<reference evidence="5 6" key="1">
    <citation type="submission" date="2024-08" db="EMBL/GenBank/DDBJ databases">
        <title>Gnathostoma spinigerum genome.</title>
        <authorList>
            <person name="Gonzalez-Bertolin B."/>
            <person name="Monzon S."/>
            <person name="Zaballos A."/>
            <person name="Jimenez P."/>
            <person name="Dekumyoy P."/>
            <person name="Varona S."/>
            <person name="Cuesta I."/>
            <person name="Sumanam S."/>
            <person name="Adisakwattana P."/>
            <person name="Gasser R.B."/>
            <person name="Hernandez-Gonzalez A."/>
            <person name="Young N.D."/>
            <person name="Perteguer M.J."/>
        </authorList>
    </citation>
    <scope>NUCLEOTIDE SEQUENCE [LARGE SCALE GENOMIC DNA]</scope>
    <source>
        <strain evidence="5">AL3</strain>
        <tissue evidence="5">Liver</tissue>
    </source>
</reference>
<protein>
    <recommendedName>
        <fullName evidence="4">Peptidase S1 domain-containing protein</fullName>
    </recommendedName>
</protein>
<dbReference type="PROSITE" id="PS00134">
    <property type="entry name" value="TRYPSIN_HIS"/>
    <property type="match status" value="1"/>
</dbReference>
<dbReference type="SUPFAM" id="SSF50494">
    <property type="entry name" value="Trypsin-like serine proteases"/>
    <property type="match status" value="1"/>
</dbReference>
<dbReference type="InterPro" id="IPR033116">
    <property type="entry name" value="TRYPSIN_SER"/>
</dbReference>
<evidence type="ECO:0000256" key="3">
    <source>
        <dbReference type="SAM" id="SignalP"/>
    </source>
</evidence>
<dbReference type="AlphaFoldDB" id="A0ABD6EJM5"/>
<dbReference type="InterPro" id="IPR043504">
    <property type="entry name" value="Peptidase_S1_PA_chymotrypsin"/>
</dbReference>
<gene>
    <name evidence="5" type="ORF">AB6A40_003471</name>
</gene>
<sequence>MSTVFIVILFSSCSGVYSYECGLKAAPSTVLRVIGGSASQYSEWPWQALLYTFDASGVGMMCGATILSANWLMTAAHCVRNKYENTFVTVNANYVGDLRNTYFVKKQIVHSGWDLQTVSNDIALLEIDGNIDFLGPAKPICITKNDSDLIKTGSVAVITGYGASIVQRASGVFTTMFDKGLQQATISVIDHEKCARTWWAITQGETQITDRQICAGAFLAGTAPGDSGGPLQVINHDGRWYQIGITSFGANKLVALLDQSNYPGVYTRVSSYYEWINQTIREQRYSCSSSLSLYSLVFATSHGQRFSEVINVRFWSTATSCYHENNTT</sequence>
<dbReference type="CDD" id="cd00190">
    <property type="entry name" value="Tryp_SPc"/>
    <property type="match status" value="1"/>
</dbReference>
<dbReference type="SMART" id="SM00020">
    <property type="entry name" value="Tryp_SPc"/>
    <property type="match status" value="1"/>
</dbReference>
<dbReference type="GO" id="GO:0006508">
    <property type="term" value="P:proteolysis"/>
    <property type="evidence" value="ECO:0007669"/>
    <property type="project" value="UniProtKB-KW"/>
</dbReference>
<dbReference type="Pfam" id="PF00089">
    <property type="entry name" value="Trypsin"/>
    <property type="match status" value="1"/>
</dbReference>
<feature type="signal peptide" evidence="3">
    <location>
        <begin position="1"/>
        <end position="18"/>
    </location>
</feature>
<dbReference type="PANTHER" id="PTHR24252:SF7">
    <property type="entry name" value="HYALIN"/>
    <property type="match status" value="1"/>
</dbReference>
<keyword evidence="2" id="KW-0720">Serine protease</keyword>
<keyword evidence="2" id="KW-0378">Hydrolase</keyword>
<dbReference type="InterPro" id="IPR009003">
    <property type="entry name" value="Peptidase_S1_PA"/>
</dbReference>
<evidence type="ECO:0000259" key="4">
    <source>
        <dbReference type="PROSITE" id="PS50240"/>
    </source>
</evidence>
<evidence type="ECO:0000256" key="1">
    <source>
        <dbReference type="ARBA" id="ARBA00023157"/>
    </source>
</evidence>
<dbReference type="Proteomes" id="UP001608902">
    <property type="component" value="Unassembled WGS sequence"/>
</dbReference>
<dbReference type="InterPro" id="IPR018114">
    <property type="entry name" value="TRYPSIN_HIS"/>
</dbReference>
<evidence type="ECO:0000313" key="5">
    <source>
        <dbReference type="EMBL" id="MFH4976762.1"/>
    </source>
</evidence>
<feature type="domain" description="Peptidase S1" evidence="4">
    <location>
        <begin position="33"/>
        <end position="281"/>
    </location>
</feature>
<evidence type="ECO:0000313" key="6">
    <source>
        <dbReference type="Proteomes" id="UP001608902"/>
    </source>
</evidence>
<proteinExistence type="predicted"/>
<name>A0ABD6EJM5_9BILA</name>
<comment type="caution">
    <text evidence="5">The sequence shown here is derived from an EMBL/GenBank/DDBJ whole genome shotgun (WGS) entry which is preliminary data.</text>
</comment>
<dbReference type="PROSITE" id="PS50240">
    <property type="entry name" value="TRYPSIN_DOM"/>
    <property type="match status" value="1"/>
</dbReference>
<feature type="chain" id="PRO_5044837893" description="Peptidase S1 domain-containing protein" evidence="3">
    <location>
        <begin position="19"/>
        <end position="328"/>
    </location>
</feature>
<dbReference type="InterPro" id="IPR001254">
    <property type="entry name" value="Trypsin_dom"/>
</dbReference>
<dbReference type="PANTHER" id="PTHR24252">
    <property type="entry name" value="ACROSIN-RELATED"/>
    <property type="match status" value="1"/>
</dbReference>
<organism evidence="5 6">
    <name type="scientific">Gnathostoma spinigerum</name>
    <dbReference type="NCBI Taxonomy" id="75299"/>
    <lineage>
        <taxon>Eukaryota</taxon>
        <taxon>Metazoa</taxon>
        <taxon>Ecdysozoa</taxon>
        <taxon>Nematoda</taxon>
        <taxon>Chromadorea</taxon>
        <taxon>Rhabditida</taxon>
        <taxon>Spirurina</taxon>
        <taxon>Gnathostomatomorpha</taxon>
        <taxon>Gnathostomatoidea</taxon>
        <taxon>Gnathostomatidae</taxon>
        <taxon>Gnathostoma</taxon>
    </lineage>
</organism>
<dbReference type="PROSITE" id="PS00135">
    <property type="entry name" value="TRYPSIN_SER"/>
    <property type="match status" value="1"/>
</dbReference>
<keyword evidence="6" id="KW-1185">Reference proteome</keyword>
<keyword evidence="3" id="KW-0732">Signal</keyword>
<dbReference type="PRINTS" id="PR00722">
    <property type="entry name" value="CHYMOTRYPSIN"/>
</dbReference>
<dbReference type="Gene3D" id="2.40.10.10">
    <property type="entry name" value="Trypsin-like serine proteases"/>
    <property type="match status" value="1"/>
</dbReference>
<keyword evidence="1" id="KW-1015">Disulfide bond</keyword>
<accession>A0ABD6EJM5</accession>